<dbReference type="GO" id="GO:0009234">
    <property type="term" value="P:menaquinone biosynthetic process"/>
    <property type="evidence" value="ECO:0007669"/>
    <property type="project" value="InterPro"/>
</dbReference>
<dbReference type="Pfam" id="PF07307">
    <property type="entry name" value="HEPPP_synt_1"/>
    <property type="match status" value="1"/>
</dbReference>
<evidence type="ECO:0000313" key="1">
    <source>
        <dbReference type="EMBL" id="AXI09350.1"/>
    </source>
</evidence>
<dbReference type="OrthoDB" id="2417886at2"/>
<dbReference type="EMBL" id="CP024848">
    <property type="protein sequence ID" value="AXI09350.1"/>
    <property type="molecule type" value="Genomic_DNA"/>
</dbReference>
<sequence length="261" mass="30244">MDTTYLKRLLQDSIHHKYLEKYIKQPNIDEEKLLILSTLINNNPSLTTIEKEHYIITTMMVQIALDTHETVPVKMVGTEPHEAVKANQLKVLAGDYYSGLYYLLLSEIEDFNLIHRLATAIKEINELKMKLYYREFNTFDEYLSLIEKIDTLLILSVANYINDHSLDIISGEWLLMNKLIQDKENLLIGFEASITEQTNVEHRSYPNSTFLTRVDTMIEYKKRTLENLLVNLPVEHTAFTSHVISKLPNLLNAKISIAEEG</sequence>
<proteinExistence type="predicted"/>
<dbReference type="Proteomes" id="UP000253908">
    <property type="component" value="Chromosome"/>
</dbReference>
<gene>
    <name evidence="1" type="ORF">CUC15_10645</name>
</gene>
<dbReference type="Gene3D" id="1.20.120.1450">
    <property type="match status" value="1"/>
</dbReference>
<evidence type="ECO:0000313" key="2">
    <source>
        <dbReference type="Proteomes" id="UP000253908"/>
    </source>
</evidence>
<protein>
    <submittedName>
        <fullName evidence="1">Heptaprenyl diphosphate synthase</fullName>
    </submittedName>
</protein>
<dbReference type="AlphaFoldDB" id="A0A345PH70"/>
<dbReference type="InterPro" id="IPR009920">
    <property type="entry name" value="HEPPP_synth_su1"/>
</dbReference>
<accession>A0A345PH70</accession>
<dbReference type="KEGG" id="ocn:CUC15_10645"/>
<keyword evidence="2" id="KW-1185">Reference proteome</keyword>
<reference evidence="2" key="1">
    <citation type="submission" date="2017-11" db="EMBL/GenBank/DDBJ databases">
        <authorList>
            <person name="Zhu W."/>
        </authorList>
    </citation>
    <scope>NUCLEOTIDE SEQUENCE [LARGE SCALE GENOMIC DNA]</scope>
    <source>
        <strain evidence="2">160</strain>
    </source>
</reference>
<name>A0A345PH70_9BACI</name>
<organism evidence="1 2">
    <name type="scientific">Oceanobacillus zhaokaii</name>
    <dbReference type="NCBI Taxonomy" id="2052660"/>
    <lineage>
        <taxon>Bacteria</taxon>
        <taxon>Bacillati</taxon>
        <taxon>Bacillota</taxon>
        <taxon>Bacilli</taxon>
        <taxon>Bacillales</taxon>
        <taxon>Bacillaceae</taxon>
        <taxon>Oceanobacillus</taxon>
    </lineage>
</organism>